<dbReference type="Proteomes" id="UP000199387">
    <property type="component" value="Unassembled WGS sequence"/>
</dbReference>
<evidence type="ECO:0000313" key="2">
    <source>
        <dbReference type="EMBL" id="SDC10933.1"/>
    </source>
</evidence>
<dbReference type="AlphaFoldDB" id="A0A1G6IWY3"/>
<dbReference type="RefSeq" id="WP_091566481.1">
    <property type="nucleotide sequence ID" value="NZ_FMZA01000003.1"/>
</dbReference>
<organism evidence="2 3">
    <name type="scientific">Melghirimyces thermohalophilus</name>
    <dbReference type="NCBI Taxonomy" id="1236220"/>
    <lineage>
        <taxon>Bacteria</taxon>
        <taxon>Bacillati</taxon>
        <taxon>Bacillota</taxon>
        <taxon>Bacilli</taxon>
        <taxon>Bacillales</taxon>
        <taxon>Thermoactinomycetaceae</taxon>
        <taxon>Melghirimyces</taxon>
    </lineage>
</organism>
<sequence>MFSERVREDVDLKWLEPHHAWELYRLVDVNRDHLNPWLPFVDGTCSPKDTEDFIRGAIRGLSEGREAHFGIWAHGKLAGVTGANTINQQNQTAVIGYWLGKDVEGRGIITAAVSRLLDDLVQERGLHRIEARCAAGNNRSRRVMERLGMRHEGTLKQGDLLADGRWDDCLVYGILASEWKDQK</sequence>
<evidence type="ECO:0000259" key="1">
    <source>
        <dbReference type="PROSITE" id="PS51186"/>
    </source>
</evidence>
<feature type="domain" description="N-acetyltransferase" evidence="1">
    <location>
        <begin position="24"/>
        <end position="172"/>
    </location>
</feature>
<dbReference type="PROSITE" id="PS51186">
    <property type="entry name" value="GNAT"/>
    <property type="match status" value="1"/>
</dbReference>
<evidence type="ECO:0000313" key="3">
    <source>
        <dbReference type="Proteomes" id="UP000199387"/>
    </source>
</evidence>
<keyword evidence="3" id="KW-1185">Reference proteome</keyword>
<protein>
    <submittedName>
        <fullName evidence="2">Ribosomal-protein-serine acetyltransferase</fullName>
    </submittedName>
</protein>
<dbReference type="SUPFAM" id="SSF55729">
    <property type="entry name" value="Acyl-CoA N-acyltransferases (Nat)"/>
    <property type="match status" value="1"/>
</dbReference>
<proteinExistence type="predicted"/>
<reference evidence="2 3" key="1">
    <citation type="submission" date="2016-10" db="EMBL/GenBank/DDBJ databases">
        <authorList>
            <person name="de Groot N.N."/>
        </authorList>
    </citation>
    <scope>NUCLEOTIDE SEQUENCE [LARGE SCALE GENOMIC DNA]</scope>
    <source>
        <strain evidence="2 3">DSM 45514</strain>
    </source>
</reference>
<accession>A0A1G6IWY3</accession>
<dbReference type="PANTHER" id="PTHR43441:SF12">
    <property type="entry name" value="RIBOSOMAL N-ACETYLTRANSFERASE YDAF-RELATED"/>
    <property type="match status" value="1"/>
</dbReference>
<dbReference type="GO" id="GO:0008999">
    <property type="term" value="F:protein-N-terminal-alanine acetyltransferase activity"/>
    <property type="evidence" value="ECO:0007669"/>
    <property type="project" value="TreeGrafter"/>
</dbReference>
<dbReference type="Pfam" id="PF13302">
    <property type="entry name" value="Acetyltransf_3"/>
    <property type="match status" value="1"/>
</dbReference>
<dbReference type="EMBL" id="FMZA01000003">
    <property type="protein sequence ID" value="SDC10933.1"/>
    <property type="molecule type" value="Genomic_DNA"/>
</dbReference>
<dbReference type="InterPro" id="IPR016181">
    <property type="entry name" value="Acyl_CoA_acyltransferase"/>
</dbReference>
<keyword evidence="2" id="KW-0808">Transferase</keyword>
<dbReference type="Gene3D" id="3.40.630.30">
    <property type="match status" value="1"/>
</dbReference>
<dbReference type="OrthoDB" id="9784707at2"/>
<dbReference type="GO" id="GO:0005737">
    <property type="term" value="C:cytoplasm"/>
    <property type="evidence" value="ECO:0007669"/>
    <property type="project" value="TreeGrafter"/>
</dbReference>
<dbReference type="InterPro" id="IPR051908">
    <property type="entry name" value="Ribosomal_N-acetyltransferase"/>
</dbReference>
<dbReference type="GO" id="GO:1990189">
    <property type="term" value="F:protein N-terminal-serine acetyltransferase activity"/>
    <property type="evidence" value="ECO:0007669"/>
    <property type="project" value="TreeGrafter"/>
</dbReference>
<gene>
    <name evidence="2" type="ORF">SAMN04488112_10382</name>
</gene>
<dbReference type="PANTHER" id="PTHR43441">
    <property type="entry name" value="RIBOSOMAL-PROTEIN-SERINE ACETYLTRANSFERASE"/>
    <property type="match status" value="1"/>
</dbReference>
<dbReference type="STRING" id="1236220.SAMN04488112_10382"/>
<name>A0A1G6IWY3_9BACL</name>
<dbReference type="InterPro" id="IPR000182">
    <property type="entry name" value="GNAT_dom"/>
</dbReference>